<dbReference type="Gene3D" id="1.10.287.70">
    <property type="match status" value="1"/>
</dbReference>
<dbReference type="SUPFAM" id="SSF51735">
    <property type="entry name" value="NAD(P)-binding Rossmann-fold domains"/>
    <property type="match status" value="1"/>
</dbReference>
<dbReference type="PROSITE" id="PS51202">
    <property type="entry name" value="RCK_C"/>
    <property type="match status" value="1"/>
</dbReference>
<dbReference type="InterPro" id="IPR050721">
    <property type="entry name" value="Trk_Ktr_HKT_K-transport"/>
</dbReference>
<feature type="domain" description="RCK C-terminal" evidence="4">
    <location>
        <begin position="238"/>
        <end position="323"/>
    </location>
</feature>
<dbReference type="Pfam" id="PF07885">
    <property type="entry name" value="Ion_trans_2"/>
    <property type="match status" value="1"/>
</dbReference>
<keyword evidence="2" id="KW-0812">Transmembrane</keyword>
<dbReference type="InterPro" id="IPR006037">
    <property type="entry name" value="RCK_C"/>
</dbReference>
<dbReference type="Pfam" id="PF02080">
    <property type="entry name" value="TrkA_C"/>
    <property type="match status" value="1"/>
</dbReference>
<dbReference type="Gene3D" id="3.40.50.720">
    <property type="entry name" value="NAD(P)-binding Rossmann-like Domain"/>
    <property type="match status" value="1"/>
</dbReference>
<dbReference type="InterPro" id="IPR013099">
    <property type="entry name" value="K_chnl_dom"/>
</dbReference>
<dbReference type="PANTHER" id="PTHR43833:SF9">
    <property type="entry name" value="POTASSIUM CHANNEL PROTEIN YUGO-RELATED"/>
    <property type="match status" value="1"/>
</dbReference>
<sequence>MVALAALVAVTVFGTVGYLFLGFTLLEAVYQTVTTVATVGFREVRPLSTAGMVFTIVLIVVGVGTVLYNLGVILETVTEGQLRQHLEGRRMDRRIAALRGHVIICGYGRVGRAATDFLTSAGHEVVVVDTDRGRLADLPPDIPHLVGDVTEDRVLRQSGLEHARAVVVALDNDADTVYATLSARAMRPDVVIVARARTTDSKAKLHLAGATRAVNPQRIGGRRLAVFALQPHVAEFFDVVMHDESIDWRVEQVPVAAGSSVAGESVAGLRLRERTGALLLAVRRSPDDVLEPNPPDDLVVPAGAVLIALGTQAELDALTDLAR</sequence>
<evidence type="ECO:0000313" key="5">
    <source>
        <dbReference type="EMBL" id="GAA2137261.1"/>
    </source>
</evidence>
<evidence type="ECO:0000256" key="2">
    <source>
        <dbReference type="SAM" id="Phobius"/>
    </source>
</evidence>
<dbReference type="Proteomes" id="UP001501771">
    <property type="component" value="Unassembled WGS sequence"/>
</dbReference>
<dbReference type="InterPro" id="IPR036721">
    <property type="entry name" value="RCK_C_sf"/>
</dbReference>
<dbReference type="Gene3D" id="3.30.70.1450">
    <property type="entry name" value="Regulator of K+ conductance, C-terminal domain"/>
    <property type="match status" value="1"/>
</dbReference>
<keyword evidence="6" id="KW-1185">Reference proteome</keyword>
<protein>
    <submittedName>
        <fullName evidence="5">Potassium channel protein</fullName>
    </submittedName>
</protein>
<evidence type="ECO:0000259" key="4">
    <source>
        <dbReference type="PROSITE" id="PS51202"/>
    </source>
</evidence>
<dbReference type="Pfam" id="PF02254">
    <property type="entry name" value="TrkA_N"/>
    <property type="match status" value="1"/>
</dbReference>
<feature type="transmembrane region" description="Helical" evidence="2">
    <location>
        <begin position="52"/>
        <end position="74"/>
    </location>
</feature>
<name>A0ABP5KTT1_9ACTN</name>
<keyword evidence="5" id="KW-0813">Transport</keyword>
<dbReference type="SUPFAM" id="SSF81324">
    <property type="entry name" value="Voltage-gated potassium channels"/>
    <property type="match status" value="1"/>
</dbReference>
<evidence type="ECO:0000256" key="1">
    <source>
        <dbReference type="ARBA" id="ARBA00004651"/>
    </source>
</evidence>
<keyword evidence="5" id="KW-0407">Ion channel</keyword>
<keyword evidence="2" id="KW-1133">Transmembrane helix</keyword>
<keyword evidence="5" id="KW-0406">Ion transport</keyword>
<comment type="subcellular location">
    <subcellularLocation>
        <location evidence="1">Cell membrane</location>
        <topology evidence="1">Multi-pass membrane protein</topology>
    </subcellularLocation>
</comment>
<evidence type="ECO:0000313" key="6">
    <source>
        <dbReference type="Proteomes" id="UP001501771"/>
    </source>
</evidence>
<proteinExistence type="predicted"/>
<dbReference type="SUPFAM" id="SSF116726">
    <property type="entry name" value="TrkA C-terminal domain-like"/>
    <property type="match status" value="1"/>
</dbReference>
<dbReference type="InterPro" id="IPR003148">
    <property type="entry name" value="RCK_N"/>
</dbReference>
<organism evidence="5 6">
    <name type="scientific">Nocardioides koreensis</name>
    <dbReference type="NCBI Taxonomy" id="433651"/>
    <lineage>
        <taxon>Bacteria</taxon>
        <taxon>Bacillati</taxon>
        <taxon>Actinomycetota</taxon>
        <taxon>Actinomycetes</taxon>
        <taxon>Propionibacteriales</taxon>
        <taxon>Nocardioidaceae</taxon>
        <taxon>Nocardioides</taxon>
    </lineage>
</organism>
<dbReference type="InterPro" id="IPR036291">
    <property type="entry name" value="NAD(P)-bd_dom_sf"/>
</dbReference>
<dbReference type="GO" id="GO:0034220">
    <property type="term" value="P:monoatomic ion transmembrane transport"/>
    <property type="evidence" value="ECO:0007669"/>
    <property type="project" value="UniProtKB-KW"/>
</dbReference>
<feature type="domain" description="RCK N-terminal" evidence="3">
    <location>
        <begin position="99"/>
        <end position="215"/>
    </location>
</feature>
<dbReference type="PROSITE" id="PS51201">
    <property type="entry name" value="RCK_N"/>
    <property type="match status" value="1"/>
</dbReference>
<dbReference type="PANTHER" id="PTHR43833">
    <property type="entry name" value="POTASSIUM CHANNEL PROTEIN 2-RELATED-RELATED"/>
    <property type="match status" value="1"/>
</dbReference>
<accession>A0ABP5KTT1</accession>
<evidence type="ECO:0000259" key="3">
    <source>
        <dbReference type="PROSITE" id="PS51201"/>
    </source>
</evidence>
<keyword evidence="2" id="KW-0472">Membrane</keyword>
<comment type="caution">
    <text evidence="5">The sequence shown here is derived from an EMBL/GenBank/DDBJ whole genome shotgun (WGS) entry which is preliminary data.</text>
</comment>
<dbReference type="EMBL" id="BAAAQR010000001">
    <property type="protein sequence ID" value="GAA2137261.1"/>
    <property type="molecule type" value="Genomic_DNA"/>
</dbReference>
<gene>
    <name evidence="5" type="ORF">GCM10009844_04160</name>
</gene>
<reference evidence="6" key="1">
    <citation type="journal article" date="2019" name="Int. J. Syst. Evol. Microbiol.">
        <title>The Global Catalogue of Microorganisms (GCM) 10K type strain sequencing project: providing services to taxonomists for standard genome sequencing and annotation.</title>
        <authorList>
            <consortium name="The Broad Institute Genomics Platform"/>
            <consortium name="The Broad Institute Genome Sequencing Center for Infectious Disease"/>
            <person name="Wu L."/>
            <person name="Ma J."/>
        </authorList>
    </citation>
    <scope>NUCLEOTIDE SEQUENCE [LARGE SCALE GENOMIC DNA]</scope>
    <source>
        <strain evidence="6">JCM 16022</strain>
    </source>
</reference>